<dbReference type="Gene3D" id="3.40.50.1000">
    <property type="entry name" value="HAD superfamily/HAD-like"/>
    <property type="match status" value="1"/>
</dbReference>
<dbReference type="PRINTS" id="PR00413">
    <property type="entry name" value="HADHALOGNASE"/>
</dbReference>
<keyword evidence="2" id="KW-1185">Reference proteome</keyword>
<dbReference type="SFLD" id="SFLDG01135">
    <property type="entry name" value="C1.5.6:_HAD__Beta-PGM__Phospha"/>
    <property type="match status" value="1"/>
</dbReference>
<dbReference type="Proteomes" id="UP000462621">
    <property type="component" value="Unassembled WGS sequence"/>
</dbReference>
<dbReference type="InterPro" id="IPR023198">
    <property type="entry name" value="PGP-like_dom2"/>
</dbReference>
<dbReference type="NCBIfam" id="TIGR01509">
    <property type="entry name" value="HAD-SF-IA-v3"/>
    <property type="match status" value="1"/>
</dbReference>
<proteinExistence type="predicted"/>
<keyword evidence="1" id="KW-0378">Hydrolase</keyword>
<comment type="caution">
    <text evidence="1">The sequence shown here is derived from an EMBL/GenBank/DDBJ whole genome shotgun (WGS) entry which is preliminary data.</text>
</comment>
<reference evidence="1 2" key="1">
    <citation type="submission" date="2019-10" db="EMBL/GenBank/DDBJ databases">
        <title>Vibrio sp. nov. isolated from a shrimp pond.</title>
        <authorList>
            <person name="Gomez-Gil B."/>
            <person name="Enciso-Ibarra J."/>
            <person name="Enciso-Ibarra K."/>
            <person name="Bolan-Mejia C."/>
        </authorList>
    </citation>
    <scope>NUCLEOTIDE SEQUENCE [LARGE SCALE GENOMIC DNA]</scope>
    <source>
        <strain evidence="1 2">CAIM 722</strain>
    </source>
</reference>
<dbReference type="AlphaFoldDB" id="A0A7X4LJK2"/>
<dbReference type="SFLD" id="SFLDS00003">
    <property type="entry name" value="Haloacid_Dehalogenase"/>
    <property type="match status" value="1"/>
</dbReference>
<dbReference type="InterPro" id="IPR023214">
    <property type="entry name" value="HAD_sf"/>
</dbReference>
<dbReference type="GO" id="GO:0016787">
    <property type="term" value="F:hydrolase activity"/>
    <property type="evidence" value="ECO:0007669"/>
    <property type="project" value="UniProtKB-KW"/>
</dbReference>
<dbReference type="SUPFAM" id="SSF56784">
    <property type="entry name" value="HAD-like"/>
    <property type="match status" value="1"/>
</dbReference>
<dbReference type="EMBL" id="WEKT01000010">
    <property type="protein sequence ID" value="MZI93119.1"/>
    <property type="molecule type" value="Genomic_DNA"/>
</dbReference>
<name>A0A7X4LJK2_9VIBR</name>
<evidence type="ECO:0000313" key="1">
    <source>
        <dbReference type="EMBL" id="MZI93119.1"/>
    </source>
</evidence>
<sequence length="222" mass="24533">MTFQAAIFDMDGLLLDTERVCMNVFQQACQAIDVPFLKDIYLNIIGRNAAGIEQTLRTGYGPDLDYPVLHEAWRSRYDAVVTQQAIPVKEGVIELLSWLKENNIPTAVATSTRREIAEIKLRLAGLDKYFDSTSTGCEVTNGKPDPEIYLLAASRLDIPAEQCLAFEDSNNGVRAAVAAQMITYQIPDLVEPSADIIELGHHIRPSLKTVLAELKQQALISA</sequence>
<dbReference type="RefSeq" id="WP_161154419.1">
    <property type="nucleotide sequence ID" value="NZ_WEKT01000010.1"/>
</dbReference>
<evidence type="ECO:0000313" key="2">
    <source>
        <dbReference type="Proteomes" id="UP000462621"/>
    </source>
</evidence>
<dbReference type="Pfam" id="PF00702">
    <property type="entry name" value="Hydrolase"/>
    <property type="match status" value="1"/>
</dbReference>
<dbReference type="InterPro" id="IPR036412">
    <property type="entry name" value="HAD-like_sf"/>
</dbReference>
<accession>A0A7X4LJK2</accession>
<dbReference type="Gene3D" id="1.10.150.240">
    <property type="entry name" value="Putative phosphatase, domain 2"/>
    <property type="match status" value="1"/>
</dbReference>
<gene>
    <name evidence="1" type="ORF">F9817_07895</name>
</gene>
<protein>
    <submittedName>
        <fullName evidence="1">HAD-IA family hydrolase</fullName>
    </submittedName>
</protein>
<dbReference type="SFLD" id="SFLDG01129">
    <property type="entry name" value="C1.5:_HAD__Beta-PGM__Phosphata"/>
    <property type="match status" value="1"/>
</dbReference>
<dbReference type="PANTHER" id="PTHR18901:SF38">
    <property type="entry name" value="PSEUDOURIDINE-5'-PHOSPHATASE"/>
    <property type="match status" value="1"/>
</dbReference>
<dbReference type="InterPro" id="IPR006439">
    <property type="entry name" value="HAD-SF_hydro_IA"/>
</dbReference>
<dbReference type="PANTHER" id="PTHR18901">
    <property type="entry name" value="2-DEOXYGLUCOSE-6-PHOSPHATE PHOSPHATASE 2"/>
    <property type="match status" value="1"/>
</dbReference>
<organism evidence="1 2">
    <name type="scientific">Vibrio eleionomae</name>
    <dbReference type="NCBI Taxonomy" id="2653505"/>
    <lineage>
        <taxon>Bacteria</taxon>
        <taxon>Pseudomonadati</taxon>
        <taxon>Pseudomonadota</taxon>
        <taxon>Gammaproteobacteria</taxon>
        <taxon>Vibrionales</taxon>
        <taxon>Vibrionaceae</taxon>
        <taxon>Vibrio</taxon>
    </lineage>
</organism>